<proteinExistence type="predicted"/>
<keyword evidence="2" id="KW-1185">Reference proteome</keyword>
<sequence>MSGHHELGLTDRGGQTVRCIDEDSMVTQDWTLLFNTGSARQRSFLMGFHQILKVPFNDLLRQCCPACFTKDIENDLCFHREHKIGTTMDVKGVLSGDRFPLSSTLQFIPP</sequence>
<comment type="caution">
    <text evidence="1">The sequence shown here is derived from an EMBL/GenBank/DDBJ whole genome shotgun (WGS) entry which is preliminary data.</text>
</comment>
<dbReference type="EMBL" id="JACVVK020000004">
    <property type="protein sequence ID" value="KAK7507328.1"/>
    <property type="molecule type" value="Genomic_DNA"/>
</dbReference>
<accession>A0ABD0M764</accession>
<protein>
    <submittedName>
        <fullName evidence="1">Uncharacterized protein</fullName>
    </submittedName>
</protein>
<evidence type="ECO:0000313" key="1">
    <source>
        <dbReference type="EMBL" id="KAK7507328.1"/>
    </source>
</evidence>
<dbReference type="Proteomes" id="UP001519460">
    <property type="component" value="Unassembled WGS sequence"/>
</dbReference>
<reference evidence="1 2" key="1">
    <citation type="journal article" date="2023" name="Sci. Data">
        <title>Genome assembly of the Korean intertidal mud-creeper Batillaria attramentaria.</title>
        <authorList>
            <person name="Patra A.K."/>
            <person name="Ho P.T."/>
            <person name="Jun S."/>
            <person name="Lee S.J."/>
            <person name="Kim Y."/>
            <person name="Won Y.J."/>
        </authorList>
    </citation>
    <scope>NUCLEOTIDE SEQUENCE [LARGE SCALE GENOMIC DNA]</scope>
    <source>
        <strain evidence="1">Wonlab-2016</strain>
    </source>
</reference>
<name>A0ABD0M764_9CAEN</name>
<gene>
    <name evidence="1" type="ORF">BaRGS_00001263</name>
</gene>
<organism evidence="1 2">
    <name type="scientific">Batillaria attramentaria</name>
    <dbReference type="NCBI Taxonomy" id="370345"/>
    <lineage>
        <taxon>Eukaryota</taxon>
        <taxon>Metazoa</taxon>
        <taxon>Spiralia</taxon>
        <taxon>Lophotrochozoa</taxon>
        <taxon>Mollusca</taxon>
        <taxon>Gastropoda</taxon>
        <taxon>Caenogastropoda</taxon>
        <taxon>Sorbeoconcha</taxon>
        <taxon>Cerithioidea</taxon>
        <taxon>Batillariidae</taxon>
        <taxon>Batillaria</taxon>
    </lineage>
</organism>
<dbReference type="AlphaFoldDB" id="A0ABD0M764"/>
<evidence type="ECO:0000313" key="2">
    <source>
        <dbReference type="Proteomes" id="UP001519460"/>
    </source>
</evidence>